<evidence type="ECO:0000256" key="2">
    <source>
        <dbReference type="ARBA" id="ARBA00022475"/>
    </source>
</evidence>
<proteinExistence type="predicted"/>
<evidence type="ECO:0000256" key="4">
    <source>
        <dbReference type="ARBA" id="ARBA00022989"/>
    </source>
</evidence>
<keyword evidence="9" id="KW-1185">Reference proteome</keyword>
<feature type="transmembrane region" description="Helical" evidence="6">
    <location>
        <begin position="257"/>
        <end position="282"/>
    </location>
</feature>
<dbReference type="Proteomes" id="UP000037660">
    <property type="component" value="Unassembled WGS sequence"/>
</dbReference>
<feature type="transmembrane region" description="Helical" evidence="6">
    <location>
        <begin position="294"/>
        <end position="311"/>
    </location>
</feature>
<dbReference type="InterPro" id="IPR050189">
    <property type="entry name" value="MFS_Efflux_Transporters"/>
</dbReference>
<dbReference type="AlphaFoldDB" id="A0A0K8NYI2"/>
<sequence>MGGGPTASQPATSAPADPTPVIVALSLAASGSGMSLRLADALLPRLAREFGIGLGQASEVVTIFAIAYGCSQIFFGPLGDRYGKLRVIAAAAAVAALGSLLCAASSSHAGLLAARLATGLGAAGIIPLAMAWIGDNVAYERRQPVLARFLIGQMAGFAAGVWLGGYAAEHLDWRTPFAVVAALFAVTALLVWRQHRRLPPGPAAPRAGGSALRHVLAEFRAIWAVRWARVVLVTVFLEGAALYGPFAFLASHLHLRFGLPLSAVGAQVMLFAAGGLGFALGAQALVPRLGEHRLVRFGAGGMALALLVLAFAPHWAWSLPACALLGLGFYAMHNTLQTHATQMVPQRRGTAVSAFASSLFLGQSVGVALCGLLVDALGTGALIAAAAPALWLIGLAFNRRRARHVATLAATPA</sequence>
<dbReference type="InterPro" id="IPR036259">
    <property type="entry name" value="MFS_trans_sf"/>
</dbReference>
<evidence type="ECO:0000313" key="9">
    <source>
        <dbReference type="Proteomes" id="UP000037660"/>
    </source>
</evidence>
<name>A0A0K8NYI2_PISS1</name>
<feature type="transmembrane region" description="Helical" evidence="6">
    <location>
        <begin position="112"/>
        <end position="133"/>
    </location>
</feature>
<dbReference type="CDD" id="cd17324">
    <property type="entry name" value="MFS_NepI_like"/>
    <property type="match status" value="1"/>
</dbReference>
<dbReference type="InterPro" id="IPR020846">
    <property type="entry name" value="MFS_dom"/>
</dbReference>
<dbReference type="GO" id="GO:0022857">
    <property type="term" value="F:transmembrane transporter activity"/>
    <property type="evidence" value="ECO:0007669"/>
    <property type="project" value="InterPro"/>
</dbReference>
<feature type="transmembrane region" description="Helical" evidence="6">
    <location>
        <begin position="50"/>
        <end position="75"/>
    </location>
</feature>
<reference evidence="8 9" key="2">
    <citation type="journal article" date="2016" name="Science">
        <title>A bacterium that degrades and assimilates poly(ethylene terephthalate).</title>
        <authorList>
            <person name="Yoshida S."/>
            <person name="Hiraga K."/>
            <person name="Takehana T."/>
            <person name="Taniguchi I."/>
            <person name="Yamaji H."/>
            <person name="Maeda Y."/>
            <person name="Toyohara K."/>
            <person name="Miyamoto K."/>
            <person name="Kimura Y."/>
            <person name="Oda K."/>
        </authorList>
    </citation>
    <scope>NUCLEOTIDE SEQUENCE [LARGE SCALE GENOMIC DNA]</scope>
    <source>
        <strain evidence="9">NBRC 110686 / TISTR 2288 / 201-F6</strain>
    </source>
</reference>
<feature type="domain" description="Major facilitator superfamily (MFS) profile" evidence="7">
    <location>
        <begin position="21"/>
        <end position="403"/>
    </location>
</feature>
<dbReference type="GO" id="GO:0005886">
    <property type="term" value="C:plasma membrane"/>
    <property type="evidence" value="ECO:0007669"/>
    <property type="project" value="UniProtKB-SubCell"/>
</dbReference>
<organism evidence="8 9">
    <name type="scientific">Piscinibacter sakaiensis</name>
    <name type="common">Ideonella sakaiensis</name>
    <dbReference type="NCBI Taxonomy" id="1547922"/>
    <lineage>
        <taxon>Bacteria</taxon>
        <taxon>Pseudomonadati</taxon>
        <taxon>Pseudomonadota</taxon>
        <taxon>Betaproteobacteria</taxon>
        <taxon>Burkholderiales</taxon>
        <taxon>Sphaerotilaceae</taxon>
        <taxon>Piscinibacter</taxon>
    </lineage>
</organism>
<dbReference type="PANTHER" id="PTHR43124:SF3">
    <property type="entry name" value="CHLORAMPHENICOL EFFLUX PUMP RV0191"/>
    <property type="match status" value="1"/>
</dbReference>
<evidence type="ECO:0000259" key="7">
    <source>
        <dbReference type="PROSITE" id="PS50850"/>
    </source>
</evidence>
<dbReference type="EMBL" id="BBYR01000023">
    <property type="protein sequence ID" value="GAP35441.1"/>
    <property type="molecule type" value="Genomic_DNA"/>
</dbReference>
<keyword evidence="3 6" id="KW-0812">Transmembrane</keyword>
<feature type="transmembrane region" description="Helical" evidence="6">
    <location>
        <begin position="380"/>
        <end position="397"/>
    </location>
</feature>
<feature type="transmembrane region" description="Helical" evidence="6">
    <location>
        <begin position="87"/>
        <end position="106"/>
    </location>
</feature>
<keyword evidence="2" id="KW-1003">Cell membrane</keyword>
<feature type="transmembrane region" description="Helical" evidence="6">
    <location>
        <begin position="173"/>
        <end position="192"/>
    </location>
</feature>
<evidence type="ECO:0000256" key="6">
    <source>
        <dbReference type="SAM" id="Phobius"/>
    </source>
</evidence>
<evidence type="ECO:0000256" key="1">
    <source>
        <dbReference type="ARBA" id="ARBA00004651"/>
    </source>
</evidence>
<comment type="subcellular location">
    <subcellularLocation>
        <location evidence="1">Cell membrane</location>
        <topology evidence="1">Multi-pass membrane protein</topology>
    </subcellularLocation>
</comment>
<dbReference type="Gene3D" id="1.20.1250.20">
    <property type="entry name" value="MFS general substrate transporter like domains"/>
    <property type="match status" value="1"/>
</dbReference>
<dbReference type="STRING" id="1547922.ISF6_1214"/>
<comment type="caution">
    <text evidence="8">The sequence shown here is derived from an EMBL/GenBank/DDBJ whole genome shotgun (WGS) entry which is preliminary data.</text>
</comment>
<dbReference type="Pfam" id="PF07690">
    <property type="entry name" value="MFS_1"/>
    <property type="match status" value="1"/>
</dbReference>
<feature type="transmembrane region" description="Helical" evidence="6">
    <location>
        <begin position="145"/>
        <end position="167"/>
    </location>
</feature>
<keyword evidence="4 6" id="KW-1133">Transmembrane helix</keyword>
<evidence type="ECO:0000256" key="3">
    <source>
        <dbReference type="ARBA" id="ARBA00022692"/>
    </source>
</evidence>
<reference evidence="9" key="1">
    <citation type="submission" date="2015-07" db="EMBL/GenBank/DDBJ databases">
        <title>Discovery of a poly(ethylene terephthalate assimilation.</title>
        <authorList>
            <person name="Yoshida S."/>
            <person name="Hiraga K."/>
            <person name="Takehana T."/>
            <person name="Taniguchi I."/>
            <person name="Yamaji H."/>
            <person name="Maeda Y."/>
            <person name="Toyohara K."/>
            <person name="Miyamoto K."/>
            <person name="Kimura Y."/>
            <person name="Oda K."/>
        </authorList>
    </citation>
    <scope>NUCLEOTIDE SEQUENCE [LARGE SCALE GENOMIC DNA]</scope>
    <source>
        <strain evidence="9">NBRC 110686 / TISTR 2288 / 201-F6</strain>
    </source>
</reference>
<feature type="transmembrane region" description="Helical" evidence="6">
    <location>
        <begin position="317"/>
        <end position="333"/>
    </location>
</feature>
<dbReference type="PROSITE" id="PS50850">
    <property type="entry name" value="MFS"/>
    <property type="match status" value="1"/>
</dbReference>
<evidence type="ECO:0000313" key="8">
    <source>
        <dbReference type="EMBL" id="GAP35441.1"/>
    </source>
</evidence>
<feature type="transmembrane region" description="Helical" evidence="6">
    <location>
        <begin position="354"/>
        <end position="374"/>
    </location>
</feature>
<dbReference type="PANTHER" id="PTHR43124">
    <property type="entry name" value="PURINE EFFLUX PUMP PBUE"/>
    <property type="match status" value="1"/>
</dbReference>
<keyword evidence="5 6" id="KW-0472">Membrane</keyword>
<evidence type="ECO:0000256" key="5">
    <source>
        <dbReference type="ARBA" id="ARBA00023136"/>
    </source>
</evidence>
<dbReference type="SUPFAM" id="SSF103473">
    <property type="entry name" value="MFS general substrate transporter"/>
    <property type="match status" value="1"/>
</dbReference>
<accession>A0A0K8NYI2</accession>
<dbReference type="InterPro" id="IPR011701">
    <property type="entry name" value="MFS"/>
</dbReference>
<feature type="transmembrane region" description="Helical" evidence="6">
    <location>
        <begin position="230"/>
        <end position="251"/>
    </location>
</feature>
<gene>
    <name evidence="8" type="ORF">ISF6_1214</name>
</gene>
<protein>
    <submittedName>
        <fullName evidence="8">Putative membrane transport protein</fullName>
    </submittedName>
</protein>